<dbReference type="AlphaFoldDB" id="A0A5B8VSM9"/>
<dbReference type="CDD" id="cd06170">
    <property type="entry name" value="LuxR_C_like"/>
    <property type="match status" value="1"/>
</dbReference>
<dbReference type="InterPro" id="IPR058245">
    <property type="entry name" value="NreC/VraR/RcsB-like_REC"/>
</dbReference>
<dbReference type="KEGG" id="agi:FSB73_12815"/>
<dbReference type="InterPro" id="IPR039420">
    <property type="entry name" value="WalR-like"/>
</dbReference>
<dbReference type="InterPro" id="IPR016032">
    <property type="entry name" value="Sig_transdc_resp-reg_C-effctor"/>
</dbReference>
<name>A0A5B8VSM9_9BACT</name>
<feature type="domain" description="Response regulatory" evidence="5">
    <location>
        <begin position="6"/>
        <end position="122"/>
    </location>
</feature>
<dbReference type="PROSITE" id="PS00622">
    <property type="entry name" value="HTH_LUXR_1"/>
    <property type="match status" value="1"/>
</dbReference>
<feature type="modified residue" description="4-aspartylphosphate" evidence="3">
    <location>
        <position position="57"/>
    </location>
</feature>
<keyword evidence="2" id="KW-0238">DNA-binding</keyword>
<evidence type="ECO:0000256" key="2">
    <source>
        <dbReference type="ARBA" id="ARBA00023125"/>
    </source>
</evidence>
<dbReference type="GO" id="GO:0006355">
    <property type="term" value="P:regulation of DNA-templated transcription"/>
    <property type="evidence" value="ECO:0007669"/>
    <property type="project" value="InterPro"/>
</dbReference>
<dbReference type="PROSITE" id="PS50110">
    <property type="entry name" value="RESPONSE_REGULATORY"/>
    <property type="match status" value="1"/>
</dbReference>
<evidence type="ECO:0000259" key="5">
    <source>
        <dbReference type="PROSITE" id="PS50110"/>
    </source>
</evidence>
<dbReference type="InterPro" id="IPR011006">
    <property type="entry name" value="CheY-like_superfamily"/>
</dbReference>
<organism evidence="6 7">
    <name type="scientific">Arachidicoccus ginsenosidivorans</name>
    <dbReference type="NCBI Taxonomy" id="496057"/>
    <lineage>
        <taxon>Bacteria</taxon>
        <taxon>Pseudomonadati</taxon>
        <taxon>Bacteroidota</taxon>
        <taxon>Chitinophagia</taxon>
        <taxon>Chitinophagales</taxon>
        <taxon>Chitinophagaceae</taxon>
        <taxon>Arachidicoccus</taxon>
    </lineage>
</organism>
<evidence type="ECO:0000313" key="6">
    <source>
        <dbReference type="EMBL" id="QEC74283.1"/>
    </source>
</evidence>
<dbReference type="Pfam" id="PF00072">
    <property type="entry name" value="Response_reg"/>
    <property type="match status" value="1"/>
</dbReference>
<dbReference type="OrthoDB" id="9797341at2"/>
<dbReference type="SMART" id="SM00448">
    <property type="entry name" value="REC"/>
    <property type="match status" value="1"/>
</dbReference>
<evidence type="ECO:0000256" key="1">
    <source>
        <dbReference type="ARBA" id="ARBA00022553"/>
    </source>
</evidence>
<dbReference type="PANTHER" id="PTHR43214">
    <property type="entry name" value="TWO-COMPONENT RESPONSE REGULATOR"/>
    <property type="match status" value="1"/>
</dbReference>
<evidence type="ECO:0000259" key="4">
    <source>
        <dbReference type="PROSITE" id="PS50043"/>
    </source>
</evidence>
<dbReference type="EMBL" id="CP042434">
    <property type="protein sequence ID" value="QEC74283.1"/>
    <property type="molecule type" value="Genomic_DNA"/>
</dbReference>
<dbReference type="InterPro" id="IPR000792">
    <property type="entry name" value="Tscrpt_reg_LuxR_C"/>
</dbReference>
<dbReference type="InterPro" id="IPR001789">
    <property type="entry name" value="Sig_transdc_resp-reg_receiver"/>
</dbReference>
<keyword evidence="1 3" id="KW-0597">Phosphoprotein</keyword>
<reference evidence="6 7" key="1">
    <citation type="journal article" date="2017" name="Int. J. Syst. Evol. Microbiol.">
        <title>Arachidicoccus ginsenosidivorans sp. nov., with ginsenoside-converting activity isolated from ginseng cultivating soil.</title>
        <authorList>
            <person name="Siddiqi M.Z."/>
            <person name="Aslam Z."/>
            <person name="Im W.T."/>
        </authorList>
    </citation>
    <scope>NUCLEOTIDE SEQUENCE [LARGE SCALE GENOMIC DNA]</scope>
    <source>
        <strain evidence="6 7">Gsoil 809</strain>
    </source>
</reference>
<dbReference type="SMART" id="SM00421">
    <property type="entry name" value="HTH_LUXR"/>
    <property type="match status" value="1"/>
</dbReference>
<keyword evidence="7" id="KW-1185">Reference proteome</keyword>
<dbReference type="Proteomes" id="UP000321291">
    <property type="component" value="Chromosome"/>
</dbReference>
<dbReference type="PANTHER" id="PTHR43214:SF43">
    <property type="entry name" value="TWO-COMPONENT RESPONSE REGULATOR"/>
    <property type="match status" value="1"/>
</dbReference>
<evidence type="ECO:0000313" key="7">
    <source>
        <dbReference type="Proteomes" id="UP000321291"/>
    </source>
</evidence>
<dbReference type="SUPFAM" id="SSF46894">
    <property type="entry name" value="C-terminal effector domain of the bipartite response regulators"/>
    <property type="match status" value="1"/>
</dbReference>
<dbReference type="GO" id="GO:0003677">
    <property type="term" value="F:DNA binding"/>
    <property type="evidence" value="ECO:0007669"/>
    <property type="project" value="UniProtKB-KW"/>
</dbReference>
<accession>A0A5B8VSM9</accession>
<dbReference type="SUPFAM" id="SSF52172">
    <property type="entry name" value="CheY-like"/>
    <property type="match status" value="1"/>
</dbReference>
<dbReference type="CDD" id="cd17535">
    <property type="entry name" value="REC_NarL-like"/>
    <property type="match status" value="1"/>
</dbReference>
<sequence length="211" mass="22950">MNAISSLLIVDDHPMVIAGLQQLLSSLDFVQVKATACSAAMAMAKLKEQAIDIVLLDINLPDVNGIDLCKKMKGSFPEVKIVGLSTFSERSYILRMLDNGASGYLIKSASAQEIENALRTVLDGKLYLSLAMEHMLQPAATLQAGSLPALTRREKEVLQLIANGKTNTQIAAELFISPLTVDSHRKNLLTKLDVHNTAALIRLAVEQRLLD</sequence>
<feature type="domain" description="HTH luxR-type" evidence="4">
    <location>
        <begin position="143"/>
        <end position="208"/>
    </location>
</feature>
<dbReference type="Gene3D" id="3.40.50.2300">
    <property type="match status" value="1"/>
</dbReference>
<dbReference type="PROSITE" id="PS50043">
    <property type="entry name" value="HTH_LUXR_2"/>
    <property type="match status" value="1"/>
</dbReference>
<dbReference type="Pfam" id="PF00196">
    <property type="entry name" value="GerE"/>
    <property type="match status" value="1"/>
</dbReference>
<dbReference type="GO" id="GO:0000160">
    <property type="term" value="P:phosphorelay signal transduction system"/>
    <property type="evidence" value="ECO:0007669"/>
    <property type="project" value="InterPro"/>
</dbReference>
<protein>
    <submittedName>
        <fullName evidence="6">Response regulator transcription factor</fullName>
    </submittedName>
</protein>
<dbReference type="PRINTS" id="PR00038">
    <property type="entry name" value="HTHLUXR"/>
</dbReference>
<gene>
    <name evidence="6" type="ORF">FSB73_12815</name>
</gene>
<evidence type="ECO:0000256" key="3">
    <source>
        <dbReference type="PROSITE-ProRule" id="PRU00169"/>
    </source>
</evidence>
<proteinExistence type="predicted"/>